<evidence type="ECO:0008006" key="2">
    <source>
        <dbReference type="Google" id="ProtNLM"/>
    </source>
</evidence>
<evidence type="ECO:0000313" key="1">
    <source>
        <dbReference type="EMBL" id="GAI01811.1"/>
    </source>
</evidence>
<organism evidence="1">
    <name type="scientific">marine sediment metagenome</name>
    <dbReference type="NCBI Taxonomy" id="412755"/>
    <lineage>
        <taxon>unclassified sequences</taxon>
        <taxon>metagenomes</taxon>
        <taxon>ecological metagenomes</taxon>
    </lineage>
</organism>
<dbReference type="AlphaFoldDB" id="X1L7F0"/>
<name>X1L7F0_9ZZZZ</name>
<sequence length="55" mass="5926">MSVGSAVAGCKGGVDDLIIEEETAVVFDPNDEISIRSSLQRLFDSRELARQIAES</sequence>
<dbReference type="EMBL" id="BARV01001975">
    <property type="protein sequence ID" value="GAI01811.1"/>
    <property type="molecule type" value="Genomic_DNA"/>
</dbReference>
<reference evidence="1" key="1">
    <citation type="journal article" date="2014" name="Front. Microbiol.">
        <title>High frequency of phylogenetically diverse reductive dehalogenase-homologous genes in deep subseafloor sedimentary metagenomes.</title>
        <authorList>
            <person name="Kawai M."/>
            <person name="Futagami T."/>
            <person name="Toyoda A."/>
            <person name="Takaki Y."/>
            <person name="Nishi S."/>
            <person name="Hori S."/>
            <person name="Arai W."/>
            <person name="Tsubouchi T."/>
            <person name="Morono Y."/>
            <person name="Uchiyama I."/>
            <person name="Ito T."/>
            <person name="Fujiyama A."/>
            <person name="Inagaki F."/>
            <person name="Takami H."/>
        </authorList>
    </citation>
    <scope>NUCLEOTIDE SEQUENCE</scope>
    <source>
        <strain evidence="1">Expedition CK06-06</strain>
    </source>
</reference>
<proteinExistence type="predicted"/>
<accession>X1L7F0</accession>
<feature type="non-terminal residue" evidence="1">
    <location>
        <position position="55"/>
    </location>
</feature>
<protein>
    <recommendedName>
        <fullName evidence="2">Glycosyl transferase family 1 domain-containing protein</fullName>
    </recommendedName>
</protein>
<dbReference type="SUPFAM" id="SSF53756">
    <property type="entry name" value="UDP-Glycosyltransferase/glycogen phosphorylase"/>
    <property type="match status" value="1"/>
</dbReference>
<gene>
    <name evidence="1" type="ORF">S06H3_05359</name>
</gene>
<comment type="caution">
    <text evidence="1">The sequence shown here is derived from an EMBL/GenBank/DDBJ whole genome shotgun (WGS) entry which is preliminary data.</text>
</comment>
<dbReference type="Gene3D" id="3.40.50.2000">
    <property type="entry name" value="Glycogen Phosphorylase B"/>
    <property type="match status" value="1"/>
</dbReference>